<dbReference type="RefSeq" id="WP_140193929.1">
    <property type="nucleotide sequence ID" value="NZ_CP065915.1"/>
</dbReference>
<evidence type="ECO:0000256" key="1">
    <source>
        <dbReference type="ARBA" id="ARBA00011738"/>
    </source>
</evidence>
<dbReference type="PANTHER" id="PTHR33178:SF10">
    <property type="entry name" value="STRESS-RESPONSE A_B BARREL DOMAIN-CONTAINING PROTEIN"/>
    <property type="match status" value="1"/>
</dbReference>
<evidence type="ECO:0000259" key="2">
    <source>
        <dbReference type="PROSITE" id="PS51502"/>
    </source>
</evidence>
<dbReference type="SMART" id="SM00886">
    <property type="entry name" value="Dabb"/>
    <property type="match status" value="1"/>
</dbReference>
<dbReference type="PANTHER" id="PTHR33178">
    <property type="match status" value="1"/>
</dbReference>
<reference evidence="3 4" key="1">
    <citation type="submission" date="2019-06" db="EMBL/GenBank/DDBJ databases">
        <title>Genome of new Rhodobacteraceae sp. SM1903.</title>
        <authorList>
            <person name="Ren X."/>
        </authorList>
    </citation>
    <scope>NUCLEOTIDE SEQUENCE [LARGE SCALE GENOMIC DNA]</scope>
    <source>
        <strain evidence="3 4">SM1903</strain>
    </source>
</reference>
<dbReference type="Pfam" id="PF07876">
    <property type="entry name" value="Dabb"/>
    <property type="match status" value="1"/>
</dbReference>
<dbReference type="AlphaFoldDB" id="A0A5C5GEP6"/>
<dbReference type="EMBL" id="VFFF01000001">
    <property type="protein sequence ID" value="TNY33242.1"/>
    <property type="molecule type" value="Genomic_DNA"/>
</dbReference>
<dbReference type="Proteomes" id="UP000314011">
    <property type="component" value="Unassembled WGS sequence"/>
</dbReference>
<evidence type="ECO:0000313" key="3">
    <source>
        <dbReference type="EMBL" id="TNY33242.1"/>
    </source>
</evidence>
<dbReference type="Gene3D" id="3.30.70.100">
    <property type="match status" value="1"/>
</dbReference>
<protein>
    <submittedName>
        <fullName evidence="3">Dabb family protein</fullName>
    </submittedName>
</protein>
<comment type="caution">
    <text evidence="3">The sequence shown here is derived from an EMBL/GenBank/DDBJ whole genome shotgun (WGS) entry which is preliminary data.</text>
</comment>
<proteinExistence type="predicted"/>
<name>A0A5C5GEP6_9RHOB</name>
<feature type="domain" description="Stress-response A/B barrel" evidence="2">
    <location>
        <begin position="2"/>
        <end position="99"/>
    </location>
</feature>
<dbReference type="InterPro" id="IPR013097">
    <property type="entry name" value="Dabb"/>
</dbReference>
<organism evidence="3 4">
    <name type="scientific">Pelagovum pacificum</name>
    <dbReference type="NCBI Taxonomy" id="2588711"/>
    <lineage>
        <taxon>Bacteria</taxon>
        <taxon>Pseudomonadati</taxon>
        <taxon>Pseudomonadota</taxon>
        <taxon>Alphaproteobacteria</taxon>
        <taxon>Rhodobacterales</taxon>
        <taxon>Paracoccaceae</taxon>
        <taxon>Pelagovum</taxon>
    </lineage>
</organism>
<evidence type="ECO:0000313" key="4">
    <source>
        <dbReference type="Proteomes" id="UP000314011"/>
    </source>
</evidence>
<sequence length="101" mass="11012">MIRHIVLIKFQPDTEDRISGIFGGLAELTEKLPGARSFTGGHSVSPEQIERGFMHGFVIDFDSLADLEAYLEHPEHRALGSQIVENAVGGIDGLIVVDLDV</sequence>
<comment type="subunit">
    <text evidence="1">Homodimer.</text>
</comment>
<dbReference type="InterPro" id="IPR011008">
    <property type="entry name" value="Dimeric_a/b-barrel"/>
</dbReference>
<dbReference type="OrthoDB" id="9816070at2"/>
<dbReference type="PROSITE" id="PS51502">
    <property type="entry name" value="S_R_A_B_BARREL"/>
    <property type="match status" value="1"/>
</dbReference>
<keyword evidence="4" id="KW-1185">Reference proteome</keyword>
<accession>A0A5C5GEP6</accession>
<dbReference type="InterPro" id="IPR044662">
    <property type="entry name" value="HS1/DABB1-like"/>
</dbReference>
<gene>
    <name evidence="3" type="ORF">FHY64_08195</name>
</gene>
<dbReference type="SUPFAM" id="SSF54909">
    <property type="entry name" value="Dimeric alpha+beta barrel"/>
    <property type="match status" value="1"/>
</dbReference>